<feature type="compositionally biased region" description="Basic and acidic residues" evidence="5">
    <location>
        <begin position="9"/>
        <end position="19"/>
    </location>
</feature>
<dbReference type="Pfam" id="PF02463">
    <property type="entry name" value="SMC_N"/>
    <property type="match status" value="1"/>
</dbReference>
<feature type="compositionally biased region" description="Polar residues" evidence="5">
    <location>
        <begin position="223"/>
        <end position="255"/>
    </location>
</feature>
<feature type="coiled-coil region" evidence="4">
    <location>
        <begin position="996"/>
        <end position="1051"/>
    </location>
</feature>
<dbReference type="GO" id="GO:0005634">
    <property type="term" value="C:nucleus"/>
    <property type="evidence" value="ECO:0007669"/>
    <property type="project" value="TreeGrafter"/>
</dbReference>
<dbReference type="Gramene" id="CMH246CT">
    <property type="protein sequence ID" value="CMH246CT"/>
    <property type="gene ID" value="CMH246C"/>
</dbReference>
<feature type="region of interest" description="Disordered" evidence="5">
    <location>
        <begin position="1"/>
        <end position="173"/>
    </location>
</feature>
<evidence type="ECO:0000256" key="4">
    <source>
        <dbReference type="SAM" id="Coils"/>
    </source>
</evidence>
<reference evidence="7 8" key="1">
    <citation type="journal article" date="2004" name="Nature">
        <title>Genome sequence of the ultrasmall unicellular red alga Cyanidioschyzon merolae 10D.</title>
        <authorList>
            <person name="Matsuzaki M."/>
            <person name="Misumi O."/>
            <person name="Shin-i T."/>
            <person name="Maruyama S."/>
            <person name="Takahara M."/>
            <person name="Miyagishima S."/>
            <person name="Mori T."/>
            <person name="Nishida K."/>
            <person name="Yagisawa F."/>
            <person name="Nishida K."/>
            <person name="Yoshida Y."/>
            <person name="Nishimura Y."/>
            <person name="Nakao S."/>
            <person name="Kobayashi T."/>
            <person name="Momoyama Y."/>
            <person name="Higashiyama T."/>
            <person name="Minoda A."/>
            <person name="Sano M."/>
            <person name="Nomoto H."/>
            <person name="Oishi K."/>
            <person name="Hayashi H."/>
            <person name="Ohta F."/>
            <person name="Nishizaka S."/>
            <person name="Haga S."/>
            <person name="Miura S."/>
            <person name="Morishita T."/>
            <person name="Kabeya Y."/>
            <person name="Terasawa K."/>
            <person name="Suzuki Y."/>
            <person name="Ishii Y."/>
            <person name="Asakawa S."/>
            <person name="Takano H."/>
            <person name="Ohta N."/>
            <person name="Kuroiwa H."/>
            <person name="Tanaka K."/>
            <person name="Shimizu N."/>
            <person name="Sugano S."/>
            <person name="Sato N."/>
            <person name="Nozaki H."/>
            <person name="Ogasawara N."/>
            <person name="Kohara Y."/>
            <person name="Kuroiwa T."/>
        </authorList>
    </citation>
    <scope>NUCLEOTIDE SEQUENCE [LARGE SCALE GENOMIC DNA]</scope>
    <source>
        <strain evidence="7 8">10D</strain>
    </source>
</reference>
<dbReference type="SUPFAM" id="SSF52540">
    <property type="entry name" value="P-loop containing nucleoside triphosphate hydrolases"/>
    <property type="match status" value="2"/>
</dbReference>
<feature type="compositionally biased region" description="Basic and acidic residues" evidence="5">
    <location>
        <begin position="58"/>
        <end position="71"/>
    </location>
</feature>
<accession>M1V7M1</accession>
<comment type="similarity">
    <text evidence="1">Belongs to the SMC family. SMC5 subfamily.</text>
</comment>
<reference evidence="7 8" key="2">
    <citation type="journal article" date="2007" name="BMC Biol.">
        <title>A 100%-complete sequence reveals unusually simple genomic features in the hot-spring red alga Cyanidioschyzon merolae.</title>
        <authorList>
            <person name="Nozaki H."/>
            <person name="Takano H."/>
            <person name="Misumi O."/>
            <person name="Terasawa K."/>
            <person name="Matsuzaki M."/>
            <person name="Maruyama S."/>
            <person name="Nishida K."/>
            <person name="Yagisawa F."/>
            <person name="Yoshida Y."/>
            <person name="Fujiwara T."/>
            <person name="Takio S."/>
            <person name="Tamura K."/>
            <person name="Chung S.J."/>
            <person name="Nakamura S."/>
            <person name="Kuroiwa H."/>
            <person name="Tanaka K."/>
            <person name="Sato N."/>
            <person name="Kuroiwa T."/>
        </authorList>
    </citation>
    <scope>NUCLEOTIDE SEQUENCE [LARGE SCALE GENOMIC DNA]</scope>
    <source>
        <strain evidence="7 8">10D</strain>
    </source>
</reference>
<feature type="region of interest" description="Disordered" evidence="5">
    <location>
        <begin position="318"/>
        <end position="345"/>
    </location>
</feature>
<dbReference type="PANTHER" id="PTHR45916:SF1">
    <property type="entry name" value="STRUCTURAL MAINTENANCE OF CHROMOSOMES PROTEIN 5"/>
    <property type="match status" value="1"/>
</dbReference>
<dbReference type="Gene3D" id="3.40.50.300">
    <property type="entry name" value="P-loop containing nucleotide triphosphate hydrolases"/>
    <property type="match status" value="2"/>
</dbReference>
<keyword evidence="8" id="KW-1185">Reference proteome</keyword>
<protein>
    <recommendedName>
        <fullName evidence="2">Structural maintenance of chromosomes protein 5</fullName>
    </recommendedName>
</protein>
<sequence>MPRVKQQKRRESSLRRGIDAESPTAASDDPFAFCSDSESDHEPALVATSPSRKRTHIRKEPERHAAHKRVDVYYGSRADLTSAADSDRQATAKRKQRPTSAAPETIQEGHKHGTARSGRSTAEHTSKTQVATGAECSQAEAQVSPRTRETRLNVRKRGNAAKSSTRAQVPEEELEQFFRGASSTYGRSTVPAAATAEAAVVRVASRAQRDSSESPSKRLSPESIPQCSRTASTRTLPPALNTFTGPESQRALTAASSSDDESDVHDEKAHSEASALPAALGRCSTAETLTGPDQVADTAGKVSPAPALRVATGLVTSSGPSRAAGSALHGSAALSQPGPADAATATTAMRPRLHRDKRHIQLDPAATVTESCHSGQETAGWRRGQLLRLRLHHFLAFDEMEIRPGRTLNLVVGPNGSGKSSIVAGICIGLGGKLELLSRAPVLSSYIKHGCERARIDVELFDPDASGTRRRISRSFSRDGRGGFTLDGESVSKRTIEELCAHYDIQLDNICTFLPQERVPELVECTPTELLRQTIRAVFGSAALEAFEALAEQQANGAAWASRLAAHEARLADWIRQNEALEAQLRFYEERQALLQEIEQMRLYRPYCIYEICRQEAIAARDAFKTVDRVYRAKCADWERLCAPLRAMQQEWLQLQHERDAQKQVLSDLSVAARQQQADMNEALARFDEANDALARLAQDLAERKRNYEGCQHKVERLETELAALMQRTGTEAELEKRIEEKRRERQQIAERLLSVSDAMRNLEQQHLAPLQSQFQELQNQRDRLRNIRQQRLALIQRRNPHSQVIECYQFITAQREAGRFRGQVWGPLPLEVRTSDAFYSDVLETVLGGWLEVVFVFEHPEDERIVFQESQRNHWRVNTIALVRPDVSLAPPAPVASVEPLGVRAFLSDCFEAPENLKKALADAVPIHLIAVADAEAGRHVRELALKHRVYAVFTPQNGYRSRLSRYNAESVSIRVEALQRRRAGLYAMPDERQVAQLDDQLAQLDAQRAHWRAQAAALAEQEKALRIQERSLQQELASLLEDRKQLRHAQQRLTMQRSLMETIARDLQNTAKDDEKRKRWQRAASEAAHHYAQLVIAGAEQLAQHQAAIAALVERTWLMLDKQRLLSAGERSLATAALEMQTLLQQRDDARQRVDEAKSRMRQKRQEAEAVAPLTAALQQQLRAWQFPTSVEELDERIARAQARADALTSVSAEVVQVYERRQQQIEALRQQLERERAQHATALRELHQESQRWLRDLRTLVRSISLAFSRLLQQLHCAGQVDLLEDEELRRLALRIQVQFRANEPLRTLSAQHHSGGEKMVATMLFLLAMQRHARPPIRVIDEINQGMDPHNERAIIQMMMEEAQVSDDASSQFPQTLLVSPKLLLDLKYNQQLVMHCVWNGPHMRLQADGDSSESTSA</sequence>
<dbReference type="PANTHER" id="PTHR45916">
    <property type="entry name" value="STRUCTURAL MAINTENANCE OF CHROMOSOMES PROTEIN 5"/>
    <property type="match status" value="1"/>
</dbReference>
<evidence type="ECO:0000313" key="8">
    <source>
        <dbReference type="Proteomes" id="UP000007014"/>
    </source>
</evidence>
<dbReference type="KEGG" id="cme:CYME_CMH246C"/>
<dbReference type="Proteomes" id="UP000007014">
    <property type="component" value="Chromosome 8"/>
</dbReference>
<organism evidence="7 8">
    <name type="scientific">Cyanidioschyzon merolae (strain NIES-3377 / 10D)</name>
    <name type="common">Unicellular red alga</name>
    <dbReference type="NCBI Taxonomy" id="280699"/>
    <lineage>
        <taxon>Eukaryota</taxon>
        <taxon>Rhodophyta</taxon>
        <taxon>Bangiophyceae</taxon>
        <taxon>Cyanidiales</taxon>
        <taxon>Cyanidiaceae</taxon>
        <taxon>Cyanidioschyzon</taxon>
    </lineage>
</organism>
<dbReference type="RefSeq" id="XP_005536180.1">
    <property type="nucleotide sequence ID" value="XM_005536123.1"/>
</dbReference>
<evidence type="ECO:0000256" key="1">
    <source>
        <dbReference type="ARBA" id="ARBA00010171"/>
    </source>
</evidence>
<dbReference type="InterPro" id="IPR027417">
    <property type="entry name" value="P-loop_NTPase"/>
</dbReference>
<name>M1V7M1_CYAM1</name>
<feature type="coiled-coil region" evidence="4">
    <location>
        <begin position="673"/>
        <end position="798"/>
    </location>
</feature>
<evidence type="ECO:0000256" key="2">
    <source>
        <dbReference type="ARBA" id="ARBA00018687"/>
    </source>
</evidence>
<dbReference type="GO" id="GO:0003697">
    <property type="term" value="F:single-stranded DNA binding"/>
    <property type="evidence" value="ECO:0007669"/>
    <property type="project" value="TreeGrafter"/>
</dbReference>
<feature type="coiled-coil region" evidence="4">
    <location>
        <begin position="564"/>
        <end position="598"/>
    </location>
</feature>
<feature type="compositionally biased region" description="Low complexity" evidence="5">
    <location>
        <begin position="321"/>
        <end position="345"/>
    </location>
</feature>
<evidence type="ECO:0000256" key="3">
    <source>
        <dbReference type="ARBA" id="ARBA00023054"/>
    </source>
</evidence>
<gene>
    <name evidence="7" type="ORF">CYME_CMH246C</name>
</gene>
<dbReference type="OMA" id="RFWTSQP"/>
<dbReference type="InterPro" id="IPR003395">
    <property type="entry name" value="RecF/RecN/SMC_N"/>
</dbReference>
<evidence type="ECO:0000256" key="5">
    <source>
        <dbReference type="SAM" id="MobiDB-lite"/>
    </source>
</evidence>
<feature type="domain" description="RecF/RecN/SMC N-terminal" evidence="6">
    <location>
        <begin position="386"/>
        <end position="1368"/>
    </location>
</feature>
<feature type="coiled-coil region" evidence="4">
    <location>
        <begin position="1135"/>
        <end position="1255"/>
    </location>
</feature>
<dbReference type="GO" id="GO:0000724">
    <property type="term" value="P:double-strand break repair via homologous recombination"/>
    <property type="evidence" value="ECO:0007669"/>
    <property type="project" value="TreeGrafter"/>
</dbReference>
<dbReference type="HOGENOM" id="CLU_004969_2_0_1"/>
<feature type="compositionally biased region" description="Basic and acidic residues" evidence="5">
    <location>
        <begin position="207"/>
        <end position="220"/>
    </location>
</feature>
<proteinExistence type="inferred from homology"/>
<dbReference type="EMBL" id="AP006490">
    <property type="protein sequence ID" value="BAM79894.1"/>
    <property type="molecule type" value="Genomic_DNA"/>
</dbReference>
<dbReference type="OrthoDB" id="10254973at2759"/>
<evidence type="ECO:0000313" key="7">
    <source>
        <dbReference type="EMBL" id="BAM79894.1"/>
    </source>
</evidence>
<dbReference type="eggNOG" id="KOG0979">
    <property type="taxonomic scope" value="Eukaryota"/>
</dbReference>
<dbReference type="STRING" id="280699.M1V7M1"/>
<keyword evidence="3 4" id="KW-0175">Coiled coil</keyword>
<dbReference type="GeneID" id="16993566"/>
<feature type="region of interest" description="Disordered" evidence="5">
    <location>
        <begin position="206"/>
        <end position="279"/>
    </location>
</feature>
<dbReference type="GO" id="GO:0030915">
    <property type="term" value="C:Smc5-Smc6 complex"/>
    <property type="evidence" value="ECO:0007669"/>
    <property type="project" value="TreeGrafter"/>
</dbReference>
<evidence type="ECO:0000259" key="6">
    <source>
        <dbReference type="Pfam" id="PF02463"/>
    </source>
</evidence>